<sequence length="85" mass="9553">MQFATLTYFKTNLRKQLRRTYSAHLTMITTESLPMASSSPGSRRPLILDALQDLPRDEQACDSIRGSCARCYRALKRHSNSSSSG</sequence>
<protein>
    <submittedName>
        <fullName evidence="2">Uncharacterized protein</fullName>
    </submittedName>
</protein>
<dbReference type="Proteomes" id="UP000887574">
    <property type="component" value="Unplaced"/>
</dbReference>
<accession>A0A915D628</accession>
<name>A0A915D628_9BILA</name>
<organism evidence="1 2">
    <name type="scientific">Ditylenchus dipsaci</name>
    <dbReference type="NCBI Taxonomy" id="166011"/>
    <lineage>
        <taxon>Eukaryota</taxon>
        <taxon>Metazoa</taxon>
        <taxon>Ecdysozoa</taxon>
        <taxon>Nematoda</taxon>
        <taxon>Chromadorea</taxon>
        <taxon>Rhabditida</taxon>
        <taxon>Tylenchina</taxon>
        <taxon>Tylenchomorpha</taxon>
        <taxon>Sphaerularioidea</taxon>
        <taxon>Anguinidae</taxon>
        <taxon>Anguininae</taxon>
        <taxon>Ditylenchus</taxon>
    </lineage>
</organism>
<dbReference type="WBParaSite" id="jg15958">
    <property type="protein sequence ID" value="jg15958"/>
    <property type="gene ID" value="jg15958"/>
</dbReference>
<dbReference type="AlphaFoldDB" id="A0A915D628"/>
<evidence type="ECO:0000313" key="1">
    <source>
        <dbReference type="Proteomes" id="UP000887574"/>
    </source>
</evidence>
<keyword evidence="1" id="KW-1185">Reference proteome</keyword>
<evidence type="ECO:0000313" key="2">
    <source>
        <dbReference type="WBParaSite" id="jg15958"/>
    </source>
</evidence>
<proteinExistence type="predicted"/>
<reference evidence="2" key="1">
    <citation type="submission" date="2022-11" db="UniProtKB">
        <authorList>
            <consortium name="WormBaseParasite"/>
        </authorList>
    </citation>
    <scope>IDENTIFICATION</scope>
</reference>